<dbReference type="EMBL" id="JAGMWT010000004">
    <property type="protein sequence ID" value="KAH7130143.1"/>
    <property type="molecule type" value="Genomic_DNA"/>
</dbReference>
<dbReference type="GO" id="GO:0050660">
    <property type="term" value="F:flavin adenine dinucleotide binding"/>
    <property type="evidence" value="ECO:0007669"/>
    <property type="project" value="TreeGrafter"/>
</dbReference>
<dbReference type="GO" id="GO:0046872">
    <property type="term" value="F:metal ion binding"/>
    <property type="evidence" value="ECO:0007669"/>
    <property type="project" value="UniProtKB-KW"/>
</dbReference>
<evidence type="ECO:0000313" key="13">
    <source>
        <dbReference type="EMBL" id="KAH7130143.1"/>
    </source>
</evidence>
<dbReference type="PRINTS" id="PR00371">
    <property type="entry name" value="FPNCR"/>
</dbReference>
<keyword evidence="14" id="KW-1185">Reference proteome</keyword>
<dbReference type="Proteomes" id="UP000700596">
    <property type="component" value="Unassembled WGS sequence"/>
</dbReference>
<dbReference type="PANTHER" id="PTHR19384:SF17">
    <property type="entry name" value="NADPH--CYTOCHROME P450 REDUCTASE"/>
    <property type="match status" value="1"/>
</dbReference>
<name>A0A9P9IPF7_9PLEO</name>
<keyword evidence="7" id="KW-0560">Oxidoreductase</keyword>
<evidence type="ECO:0000259" key="12">
    <source>
        <dbReference type="PROSITE" id="PS51384"/>
    </source>
</evidence>
<dbReference type="InterPro" id="IPR017938">
    <property type="entry name" value="Riboflavin_synthase-like_b-brl"/>
</dbReference>
<evidence type="ECO:0000256" key="9">
    <source>
        <dbReference type="ARBA" id="ARBA00023797"/>
    </source>
</evidence>
<dbReference type="PANTHER" id="PTHR19384">
    <property type="entry name" value="NITRIC OXIDE SYNTHASE-RELATED"/>
    <property type="match status" value="1"/>
</dbReference>
<evidence type="ECO:0000256" key="4">
    <source>
        <dbReference type="ARBA" id="ARBA00022630"/>
    </source>
</evidence>
<dbReference type="GO" id="GO:0010181">
    <property type="term" value="F:FMN binding"/>
    <property type="evidence" value="ECO:0007669"/>
    <property type="project" value="TreeGrafter"/>
</dbReference>
<evidence type="ECO:0000259" key="11">
    <source>
        <dbReference type="PROSITE" id="PS50255"/>
    </source>
</evidence>
<keyword evidence="3" id="KW-0349">Heme</keyword>
<evidence type="ECO:0000256" key="8">
    <source>
        <dbReference type="ARBA" id="ARBA00023004"/>
    </source>
</evidence>
<keyword evidence="5" id="KW-0479">Metal-binding</keyword>
<dbReference type="SUPFAM" id="SSF52343">
    <property type="entry name" value="Ferredoxin reductase-like, C-terminal NADP-linked domain"/>
    <property type="match status" value="1"/>
</dbReference>
<comment type="cofactor">
    <cofactor evidence="1">
        <name>FAD</name>
        <dbReference type="ChEBI" id="CHEBI:57692"/>
    </cofactor>
</comment>
<dbReference type="Gene3D" id="2.40.30.10">
    <property type="entry name" value="Translation factors"/>
    <property type="match status" value="1"/>
</dbReference>
<dbReference type="GO" id="GO:0019441">
    <property type="term" value="P:L-tryptophan catabolic process to kynurenine"/>
    <property type="evidence" value="ECO:0007669"/>
    <property type="project" value="InterPro"/>
</dbReference>
<dbReference type="SUPFAM" id="SSF63380">
    <property type="entry name" value="Riboflavin synthase domain-like"/>
    <property type="match status" value="1"/>
</dbReference>
<feature type="region of interest" description="Disordered" evidence="10">
    <location>
        <begin position="1530"/>
        <end position="1550"/>
    </location>
</feature>
<gene>
    <name evidence="13" type="ORF">B0J11DRAFT_577693</name>
</gene>
<dbReference type="PROSITE" id="PS51384">
    <property type="entry name" value="FAD_FR"/>
    <property type="match status" value="1"/>
</dbReference>
<dbReference type="InterPro" id="IPR003097">
    <property type="entry name" value="CysJ-like_FAD-binding"/>
</dbReference>
<evidence type="ECO:0000256" key="1">
    <source>
        <dbReference type="ARBA" id="ARBA00001974"/>
    </source>
</evidence>
<keyword evidence="6" id="KW-0274">FAD</keyword>
<dbReference type="PRINTS" id="PR00363">
    <property type="entry name" value="CYTOCHROMEB5"/>
</dbReference>
<dbReference type="InterPro" id="IPR018506">
    <property type="entry name" value="Cyt_B5_heme-BS"/>
</dbReference>
<dbReference type="Gene3D" id="1.20.990.10">
    <property type="entry name" value="NADPH-cytochrome p450 Reductase, Chain A, domain 3"/>
    <property type="match status" value="1"/>
</dbReference>
<dbReference type="InterPro" id="IPR037217">
    <property type="entry name" value="Trp/Indoleamine_2_3_dOase-like"/>
</dbReference>
<dbReference type="EC" id="1.6.2.4" evidence="9"/>
<dbReference type="OrthoDB" id="260519at2759"/>
<accession>A0A9P9IPF7</accession>
<organism evidence="13 14">
    <name type="scientific">Dendryphion nanum</name>
    <dbReference type="NCBI Taxonomy" id="256645"/>
    <lineage>
        <taxon>Eukaryota</taxon>
        <taxon>Fungi</taxon>
        <taxon>Dikarya</taxon>
        <taxon>Ascomycota</taxon>
        <taxon>Pezizomycotina</taxon>
        <taxon>Dothideomycetes</taxon>
        <taxon>Pleosporomycetidae</taxon>
        <taxon>Pleosporales</taxon>
        <taxon>Torulaceae</taxon>
        <taxon>Dendryphion</taxon>
    </lineage>
</organism>
<keyword evidence="4" id="KW-0285">Flavoprotein</keyword>
<evidence type="ECO:0000313" key="14">
    <source>
        <dbReference type="Proteomes" id="UP000700596"/>
    </source>
</evidence>
<sequence>MTTPMAHSGGADDSRLLYEKERKTLNDMLMPEAPPRQMTNGLKNADILQPEDDDLLAMALGAPARRVLMRAEEIGPKTGWKDGYLSSEYGFLAPDPSDSPVALRASPGRIWSDLCERMPGVVARGAMRESILQLPLVFGTPDVIPDRALWAATVCLGILASVYRYEEANDGNEGVSVVAPPGAFKNISGEADDEEEETKGIPRNIAIPLRQICTRMGRALPHLTQFDVSIYNFKLRDPTSIQPYVARCENMDLRWPVFNDRGEAMFLLCMAEVHGCFQKGVEAVTRCQEHVMNRDSESLLREMIHLKAIIDQLPYVFHKISVNPSAGEQFANPVEWGQRYAKFSAPLSKRVPALSGLALPLFLLMDAFIGRTKYKSFLGIEAVHLRRWLPLNIRAFIAAIENHYRIPEFVKSSGDPRLEGVLEGIIESYAGERGFMGTHRYKVYGFLEVVAKTGRTETNGNAGSGDSDGRAWEEVHRTLSDSMKERLDPYRGEVRVQPHEMRGSFEECRFQARILDRQIIDSDPSRSTGMVTFDLHNTGITFQPGDRLAVMPINPSYETAKVAAALGLDDLMDTILPVEQGSEWARFSKHLETISKTSIGGLTIKEVLKRGHLAPLTKDLVVSVHQMLRASSQTTLAILASDEWPVKGSLGDLLQTAIAEAPQDVWDRAFDLMNLAWLPKLIKLEVPRTYSISNASDGLLPSMIDLTVSRTETTRNPLFSSIQPALPLYGVSSGFLNPHPQVMDFPCAVPDDEAVLIGVSRPIQFQLPPSSTVPVAMFAGGSGIAPFRGFWQSRSQTGIGRNILFLGVQSREKFLHEGELRGLVQQGSLELHTAFSRDRRGLRYDPSMRDLVEQDMEPRYIDTTIVEQGRLVSELVMSKSQGGLGGYLYICGSVSVYETVMSGIKQAIYKYQASTHESVDTLLATAFAERRFMLDIFMSPRSISNSTPTIPMSKLAAHTGHRKGSRMWIGVHGGVYDVTDFLPMHPGGTLIVAASAGLDATKTFDDLAHTSNPEVSSLLSKYFIGHLAGKPDFRSTELSHVYDQWYQYLRTCVESLTTLYFEANNILQDSKVWFSGGLLNIGGVRKFYQFQSRLMQNGFSTLFGAKLQEIYLKLSYSLANAVTPNMRLPDIIGTITRAQTNSDATKAMREVSEIGQFVCNSSKSARFHENGILGYAQAVTELDVTFLEQIRDEAALGMDSFDLIASMEEPTSSKQVKLASYLLSVLERIAARLEGYYASLSQESIYRPEIENNPARTRWNNVRRKIIDGSFFVLAQPPDLATSDGTSIGLRNRNGAEVDFAQIFAGAQQTLQLNPQLLPSPVIEAPQPRRLADMHTARANNTLQGPSTFESQQQGNALRRMSTFINNNMSTIRRLSKLPAEYDFTQVMAMYGKHPQASAQLHMNSPSIASSASSQGLRTRNAVAVSPPPPAPAPLRTRAQTHTQQSSMDRQELYHRGQQQQPTPPPKDPYPSSLQPLSRSATMTPQSAMNAAIAGFNRRQPPRSSTPLPASPRASLALSAAGSIISRRKMSGDEQVPPMPPPVPASSVAPSVSASLPAGLRALKLGAGLSIGGGDDKMLRQQQGMGLMGRG</sequence>
<dbReference type="SUPFAM" id="SSF55856">
    <property type="entry name" value="Cytochrome b5-like heme/steroid binding domain"/>
    <property type="match status" value="1"/>
</dbReference>
<dbReference type="InterPro" id="IPR001709">
    <property type="entry name" value="Flavoprot_Pyr_Nucl_cyt_Rdtase"/>
</dbReference>
<dbReference type="Gene3D" id="3.40.50.80">
    <property type="entry name" value="Nucleotide-binding domain of ferredoxin-NADP reductase (FNR) module"/>
    <property type="match status" value="1"/>
</dbReference>
<dbReference type="InterPro" id="IPR023173">
    <property type="entry name" value="NADPH_Cyt_P450_Rdtase_alpha"/>
</dbReference>
<feature type="compositionally biased region" description="Low complexity" evidence="10">
    <location>
        <begin position="1405"/>
        <end position="1414"/>
    </location>
</feature>
<feature type="region of interest" description="Disordered" evidence="10">
    <location>
        <begin position="1401"/>
        <end position="1486"/>
    </location>
</feature>
<dbReference type="FunFam" id="1.20.58.480:FF:000018">
    <property type="entry name" value="Uncharacterized protein"/>
    <property type="match status" value="1"/>
</dbReference>
<feature type="domain" description="FAD-binding FR-type" evidence="12">
    <location>
        <begin position="507"/>
        <end position="769"/>
    </location>
</feature>
<dbReference type="PROSITE" id="PS00191">
    <property type="entry name" value="CYTOCHROME_B5_1"/>
    <property type="match status" value="1"/>
</dbReference>
<dbReference type="InterPro" id="IPR001199">
    <property type="entry name" value="Cyt_B5-like_heme/steroid-bd"/>
</dbReference>
<dbReference type="InterPro" id="IPR017927">
    <property type="entry name" value="FAD-bd_FR_type"/>
</dbReference>
<feature type="compositionally biased region" description="Polar residues" evidence="10">
    <location>
        <begin position="1477"/>
        <end position="1486"/>
    </location>
</feature>
<feature type="compositionally biased region" description="Polar residues" evidence="10">
    <location>
        <begin position="1438"/>
        <end position="1448"/>
    </location>
</feature>
<evidence type="ECO:0000256" key="10">
    <source>
        <dbReference type="SAM" id="MobiDB-lite"/>
    </source>
</evidence>
<dbReference type="InterPro" id="IPR000898">
    <property type="entry name" value="Indolamine_dOase"/>
</dbReference>
<evidence type="ECO:0000256" key="3">
    <source>
        <dbReference type="ARBA" id="ARBA00022617"/>
    </source>
</evidence>
<dbReference type="Pfam" id="PF00175">
    <property type="entry name" value="NAD_binding_1"/>
    <property type="match status" value="1"/>
</dbReference>
<comment type="caution">
    <text evidence="13">The sequence shown here is derived from an EMBL/GenBank/DDBJ whole genome shotgun (WGS) entry which is preliminary data.</text>
</comment>
<dbReference type="GO" id="GO:0020037">
    <property type="term" value="F:heme binding"/>
    <property type="evidence" value="ECO:0007669"/>
    <property type="project" value="InterPro"/>
</dbReference>
<comment type="similarity">
    <text evidence="2">Belongs to the indoleamine 2,3-dioxygenase family.</text>
</comment>
<evidence type="ECO:0000256" key="7">
    <source>
        <dbReference type="ARBA" id="ARBA00023002"/>
    </source>
</evidence>
<dbReference type="InterPro" id="IPR036400">
    <property type="entry name" value="Cyt_B5-like_heme/steroid_sf"/>
</dbReference>
<evidence type="ECO:0000256" key="5">
    <source>
        <dbReference type="ARBA" id="ARBA00022723"/>
    </source>
</evidence>
<dbReference type="SMART" id="SM01117">
    <property type="entry name" value="Cyt-b5"/>
    <property type="match status" value="1"/>
</dbReference>
<dbReference type="GO" id="GO:0005829">
    <property type="term" value="C:cytosol"/>
    <property type="evidence" value="ECO:0007669"/>
    <property type="project" value="TreeGrafter"/>
</dbReference>
<dbReference type="GO" id="GO:0003958">
    <property type="term" value="F:NADPH-hemoprotein reductase activity"/>
    <property type="evidence" value="ECO:0007669"/>
    <property type="project" value="UniProtKB-EC"/>
</dbReference>
<reference evidence="13" key="1">
    <citation type="journal article" date="2021" name="Nat. Commun.">
        <title>Genetic determinants of endophytism in the Arabidopsis root mycobiome.</title>
        <authorList>
            <person name="Mesny F."/>
            <person name="Miyauchi S."/>
            <person name="Thiergart T."/>
            <person name="Pickel B."/>
            <person name="Atanasova L."/>
            <person name="Karlsson M."/>
            <person name="Huettel B."/>
            <person name="Barry K.W."/>
            <person name="Haridas S."/>
            <person name="Chen C."/>
            <person name="Bauer D."/>
            <person name="Andreopoulos W."/>
            <person name="Pangilinan J."/>
            <person name="LaButti K."/>
            <person name="Riley R."/>
            <person name="Lipzen A."/>
            <person name="Clum A."/>
            <person name="Drula E."/>
            <person name="Henrissat B."/>
            <person name="Kohler A."/>
            <person name="Grigoriev I.V."/>
            <person name="Martin F.M."/>
            <person name="Hacquard S."/>
        </authorList>
    </citation>
    <scope>NUCLEOTIDE SEQUENCE</scope>
    <source>
        <strain evidence="13">MPI-CAGE-CH-0243</strain>
    </source>
</reference>
<dbReference type="InterPro" id="IPR039261">
    <property type="entry name" value="FNR_nucleotide-bd"/>
</dbReference>
<evidence type="ECO:0000256" key="6">
    <source>
        <dbReference type="ARBA" id="ARBA00022827"/>
    </source>
</evidence>
<dbReference type="Pfam" id="PF00667">
    <property type="entry name" value="FAD_binding_1"/>
    <property type="match status" value="1"/>
</dbReference>
<proteinExistence type="inferred from homology"/>
<feature type="domain" description="Cytochrome b5 heme-binding" evidence="11">
    <location>
        <begin position="947"/>
        <end position="1028"/>
    </location>
</feature>
<dbReference type="GO" id="GO:0016702">
    <property type="term" value="F:oxidoreductase activity, acting on single donors with incorporation of molecular oxygen, incorporation of two atoms of oxygen"/>
    <property type="evidence" value="ECO:0007669"/>
    <property type="project" value="UniProtKB-ARBA"/>
</dbReference>
<dbReference type="PROSITE" id="PS50255">
    <property type="entry name" value="CYTOCHROME_B5_2"/>
    <property type="match status" value="1"/>
</dbReference>
<dbReference type="SUPFAM" id="SSF140959">
    <property type="entry name" value="Indolic compounds 2,3-dioxygenase-like"/>
    <property type="match status" value="1"/>
</dbReference>
<dbReference type="Gene3D" id="1.20.58.480">
    <property type="match status" value="1"/>
</dbReference>
<dbReference type="Pfam" id="PF00173">
    <property type="entry name" value="Cyt-b5"/>
    <property type="match status" value="1"/>
</dbReference>
<dbReference type="Gene3D" id="3.10.120.10">
    <property type="entry name" value="Cytochrome b5-like heme/steroid binding domain"/>
    <property type="match status" value="1"/>
</dbReference>
<dbReference type="InterPro" id="IPR001433">
    <property type="entry name" value="OxRdtase_FAD/NAD-bd"/>
</dbReference>
<keyword evidence="8" id="KW-0408">Iron</keyword>
<evidence type="ECO:0000256" key="2">
    <source>
        <dbReference type="ARBA" id="ARBA00007119"/>
    </source>
</evidence>
<dbReference type="Pfam" id="PF01231">
    <property type="entry name" value="IDO"/>
    <property type="match status" value="1"/>
</dbReference>
<protein>
    <recommendedName>
        <fullName evidence="9">NADPH--hemoprotein reductase</fullName>
        <ecNumber evidence="9">1.6.2.4</ecNumber>
    </recommendedName>
</protein>